<dbReference type="PANTHER" id="PTHR37017">
    <property type="entry name" value="AB HYDROLASE-1 DOMAIN-CONTAINING PROTEIN-RELATED"/>
    <property type="match status" value="1"/>
</dbReference>
<evidence type="ECO:0000313" key="2">
    <source>
        <dbReference type="EMBL" id="ROP34966.1"/>
    </source>
</evidence>
<dbReference type="GO" id="GO:0016787">
    <property type="term" value="F:hydrolase activity"/>
    <property type="evidence" value="ECO:0007669"/>
    <property type="project" value="UniProtKB-KW"/>
</dbReference>
<dbReference type="AlphaFoldDB" id="A0A3N1GXY7"/>
<keyword evidence="2" id="KW-0378">Hydrolase</keyword>
<accession>A0A3N1GXY7</accession>
<dbReference type="EMBL" id="RJKM01000001">
    <property type="protein sequence ID" value="ROP34966.1"/>
    <property type="molecule type" value="Genomic_DNA"/>
</dbReference>
<gene>
    <name evidence="2" type="ORF">EDD40_0179</name>
</gene>
<dbReference type="SUPFAM" id="SSF53474">
    <property type="entry name" value="alpha/beta-Hydrolases"/>
    <property type="match status" value="1"/>
</dbReference>
<protein>
    <submittedName>
        <fullName evidence="2">Alpha/beta hydrolase family protein</fullName>
    </submittedName>
</protein>
<evidence type="ECO:0000259" key="1">
    <source>
        <dbReference type="Pfam" id="PF12697"/>
    </source>
</evidence>
<organism evidence="2 3">
    <name type="scientific">Saccharothrix texasensis</name>
    <dbReference type="NCBI Taxonomy" id="103734"/>
    <lineage>
        <taxon>Bacteria</taxon>
        <taxon>Bacillati</taxon>
        <taxon>Actinomycetota</taxon>
        <taxon>Actinomycetes</taxon>
        <taxon>Pseudonocardiales</taxon>
        <taxon>Pseudonocardiaceae</taxon>
        <taxon>Saccharothrix</taxon>
    </lineage>
</organism>
<sequence>MSTFVLIHGGGGSHRDFELLEPELRRRGHDVVAPDLPIDDPAAGFAEFTRTVVDAVGDRRDLVVVGHSYGGFTAPLVCARLPVRLLVFLAGMIPAPGEKPGDWWANTGFEAPEGLDDAETFYTGVPADVAALALSCGRPQVSAESGEPWPLDALPDVPTRVLLCRDDRFFPPDFQRRVARDRLGLEPDEVDGAHCAATSHPVELAERLVGYLDAGGPALTRLVGRRASWQTVARAWRSSFRRDATGVSALVPTGGGGTSRR</sequence>
<proteinExistence type="predicted"/>
<dbReference type="InterPro" id="IPR052897">
    <property type="entry name" value="Sec-Metab_Biosynth_Hydrolase"/>
</dbReference>
<name>A0A3N1GXY7_9PSEU</name>
<comment type="caution">
    <text evidence="2">The sequence shown here is derived from an EMBL/GenBank/DDBJ whole genome shotgun (WGS) entry which is preliminary data.</text>
</comment>
<dbReference type="Proteomes" id="UP000268727">
    <property type="component" value="Unassembled WGS sequence"/>
</dbReference>
<reference evidence="2 3" key="1">
    <citation type="submission" date="2018-11" db="EMBL/GenBank/DDBJ databases">
        <title>Sequencing the genomes of 1000 actinobacteria strains.</title>
        <authorList>
            <person name="Klenk H.-P."/>
        </authorList>
    </citation>
    <scope>NUCLEOTIDE SEQUENCE [LARGE SCALE GENOMIC DNA]</scope>
    <source>
        <strain evidence="2 3">DSM 44231</strain>
    </source>
</reference>
<dbReference type="PANTHER" id="PTHR37017:SF11">
    <property type="entry name" value="ESTERASE_LIPASE_THIOESTERASE DOMAIN-CONTAINING PROTEIN"/>
    <property type="match status" value="1"/>
</dbReference>
<dbReference type="InterPro" id="IPR000073">
    <property type="entry name" value="AB_hydrolase_1"/>
</dbReference>
<dbReference type="InterPro" id="IPR029058">
    <property type="entry name" value="AB_hydrolase_fold"/>
</dbReference>
<dbReference type="Gene3D" id="3.40.50.1820">
    <property type="entry name" value="alpha/beta hydrolase"/>
    <property type="match status" value="1"/>
</dbReference>
<keyword evidence="3" id="KW-1185">Reference proteome</keyword>
<dbReference type="Pfam" id="PF12697">
    <property type="entry name" value="Abhydrolase_6"/>
    <property type="match status" value="1"/>
</dbReference>
<feature type="domain" description="AB hydrolase-1" evidence="1">
    <location>
        <begin position="4"/>
        <end position="206"/>
    </location>
</feature>
<evidence type="ECO:0000313" key="3">
    <source>
        <dbReference type="Proteomes" id="UP000268727"/>
    </source>
</evidence>
<dbReference type="OrthoDB" id="9773549at2"/>